<organism evidence="1 2">
    <name type="scientific">Linum trigynum</name>
    <dbReference type="NCBI Taxonomy" id="586398"/>
    <lineage>
        <taxon>Eukaryota</taxon>
        <taxon>Viridiplantae</taxon>
        <taxon>Streptophyta</taxon>
        <taxon>Embryophyta</taxon>
        <taxon>Tracheophyta</taxon>
        <taxon>Spermatophyta</taxon>
        <taxon>Magnoliopsida</taxon>
        <taxon>eudicotyledons</taxon>
        <taxon>Gunneridae</taxon>
        <taxon>Pentapetalae</taxon>
        <taxon>rosids</taxon>
        <taxon>fabids</taxon>
        <taxon>Malpighiales</taxon>
        <taxon>Linaceae</taxon>
        <taxon>Linum</taxon>
    </lineage>
</organism>
<sequence length="79" mass="8461">MKVAAEEMSAGARLGLQNEQGTVWVALSTNKAACLRELTAEARRRSSWKGEEVHALGLSTAIPTCLIEQEVGEGSWMGS</sequence>
<keyword evidence="2" id="KW-1185">Reference proteome</keyword>
<evidence type="ECO:0000313" key="1">
    <source>
        <dbReference type="EMBL" id="CAL1393870.1"/>
    </source>
</evidence>
<gene>
    <name evidence="1" type="ORF">LTRI10_LOCUS34410</name>
</gene>
<name>A0AAV2F6M5_9ROSI</name>
<reference evidence="1 2" key="1">
    <citation type="submission" date="2024-04" db="EMBL/GenBank/DDBJ databases">
        <authorList>
            <person name="Fracassetti M."/>
        </authorList>
    </citation>
    <scope>NUCLEOTIDE SEQUENCE [LARGE SCALE GENOMIC DNA]</scope>
</reference>
<protein>
    <submittedName>
        <fullName evidence="1">Uncharacterized protein</fullName>
    </submittedName>
</protein>
<proteinExistence type="predicted"/>
<evidence type="ECO:0000313" key="2">
    <source>
        <dbReference type="Proteomes" id="UP001497516"/>
    </source>
</evidence>
<dbReference type="Proteomes" id="UP001497516">
    <property type="component" value="Chromosome 6"/>
</dbReference>
<dbReference type="AlphaFoldDB" id="A0AAV2F6M5"/>
<dbReference type="EMBL" id="OZ034819">
    <property type="protein sequence ID" value="CAL1393870.1"/>
    <property type="molecule type" value="Genomic_DNA"/>
</dbReference>
<accession>A0AAV2F6M5</accession>